<dbReference type="AlphaFoldDB" id="A0A258HK16"/>
<keyword evidence="3" id="KW-1003">Cell membrane</keyword>
<evidence type="ECO:0000256" key="6">
    <source>
        <dbReference type="ARBA" id="ARBA00022989"/>
    </source>
</evidence>
<reference evidence="13 14" key="1">
    <citation type="submission" date="2017-03" db="EMBL/GenBank/DDBJ databases">
        <title>Lifting the veil on microbial sulfur biogeochemistry in mining wastewaters.</title>
        <authorList>
            <person name="Kantor R.S."/>
            <person name="Colenbrander Nelson T."/>
            <person name="Marshall S."/>
            <person name="Bennett D."/>
            <person name="Apte S."/>
            <person name="Camacho D."/>
            <person name="Thomas B.C."/>
            <person name="Warren L.A."/>
            <person name="Banfield J.F."/>
        </authorList>
    </citation>
    <scope>NUCLEOTIDE SEQUENCE [LARGE SCALE GENOMIC DNA]</scope>
    <source>
        <strain evidence="13">32-68-21</strain>
    </source>
</reference>
<evidence type="ECO:0000259" key="11">
    <source>
        <dbReference type="Pfam" id="PF01478"/>
    </source>
</evidence>
<keyword evidence="9" id="KW-0378">Hydrolase</keyword>
<dbReference type="Gene3D" id="1.20.120.1220">
    <property type="match status" value="1"/>
</dbReference>
<gene>
    <name evidence="13" type="ORF">B7Y86_07680</name>
</gene>
<keyword evidence="5 9" id="KW-0812">Transmembrane</keyword>
<dbReference type="GO" id="GO:0004190">
    <property type="term" value="F:aspartic-type endopeptidase activity"/>
    <property type="evidence" value="ECO:0007669"/>
    <property type="project" value="UniProtKB-EC"/>
</dbReference>
<comment type="subcellular location">
    <subcellularLocation>
        <location evidence="1">Cell inner membrane</location>
        <topology evidence="1">Multi-pass membrane protein</topology>
    </subcellularLocation>
    <subcellularLocation>
        <location evidence="9">Cell membrane</location>
        <topology evidence="9">Multi-pass membrane protein</topology>
    </subcellularLocation>
</comment>
<keyword evidence="9" id="KW-0645">Protease</keyword>
<dbReference type="GO" id="GO:0006465">
    <property type="term" value="P:signal peptide processing"/>
    <property type="evidence" value="ECO:0007669"/>
    <property type="project" value="TreeGrafter"/>
</dbReference>
<feature type="transmembrane region" description="Helical" evidence="10">
    <location>
        <begin position="77"/>
        <end position="94"/>
    </location>
</feature>
<dbReference type="GO" id="GO:0032259">
    <property type="term" value="P:methylation"/>
    <property type="evidence" value="ECO:0007669"/>
    <property type="project" value="UniProtKB-KW"/>
</dbReference>
<evidence type="ECO:0000256" key="9">
    <source>
        <dbReference type="RuleBase" id="RU003794"/>
    </source>
</evidence>
<dbReference type="InterPro" id="IPR000045">
    <property type="entry name" value="Prepilin_IV_endopep_pep"/>
</dbReference>
<comment type="catalytic activity">
    <reaction evidence="9">
        <text>Typically cleaves a -Gly-|-Phe- bond to release an N-terminal, basic peptide of 5-8 residues from type IV prepilin, and then N-methylates the new N-terminal amino group, the methyl donor being S-adenosyl-L-methionine.</text>
        <dbReference type="EC" id="3.4.23.43"/>
    </reaction>
</comment>
<evidence type="ECO:0000313" key="13">
    <source>
        <dbReference type="EMBL" id="OYX56653.1"/>
    </source>
</evidence>
<keyword evidence="9" id="KW-0511">Multifunctional enzyme</keyword>
<keyword evidence="7 10" id="KW-0472">Membrane</keyword>
<feature type="transmembrane region" description="Helical" evidence="10">
    <location>
        <begin position="100"/>
        <end position="118"/>
    </location>
</feature>
<comment type="similarity">
    <text evidence="2 8">Belongs to the peptidase A24 family.</text>
</comment>
<dbReference type="GO" id="GO:0008168">
    <property type="term" value="F:methyltransferase activity"/>
    <property type="evidence" value="ECO:0007669"/>
    <property type="project" value="UniProtKB-KW"/>
</dbReference>
<evidence type="ECO:0000256" key="8">
    <source>
        <dbReference type="RuleBase" id="RU003793"/>
    </source>
</evidence>
<feature type="domain" description="Prepilin peptidase A24 N-terminal" evidence="12">
    <location>
        <begin position="12"/>
        <end position="92"/>
    </location>
</feature>
<dbReference type="EC" id="2.1.1.-" evidence="9"/>
<accession>A0A258HK16</accession>
<evidence type="ECO:0000256" key="3">
    <source>
        <dbReference type="ARBA" id="ARBA00022475"/>
    </source>
</evidence>
<dbReference type="PRINTS" id="PR00864">
    <property type="entry name" value="PREPILNPTASE"/>
</dbReference>
<feature type="transmembrane region" description="Helical" evidence="10">
    <location>
        <begin position="6"/>
        <end position="26"/>
    </location>
</feature>
<evidence type="ECO:0000259" key="12">
    <source>
        <dbReference type="Pfam" id="PF06750"/>
    </source>
</evidence>
<evidence type="ECO:0000256" key="10">
    <source>
        <dbReference type="SAM" id="Phobius"/>
    </source>
</evidence>
<feature type="transmembrane region" description="Helical" evidence="10">
    <location>
        <begin position="203"/>
        <end position="219"/>
    </location>
</feature>
<evidence type="ECO:0000256" key="7">
    <source>
        <dbReference type="ARBA" id="ARBA00023136"/>
    </source>
</evidence>
<dbReference type="InterPro" id="IPR010627">
    <property type="entry name" value="Prepilin_pept_A24_N"/>
</dbReference>
<dbReference type="GO" id="GO:0005886">
    <property type="term" value="C:plasma membrane"/>
    <property type="evidence" value="ECO:0007669"/>
    <property type="project" value="UniProtKB-SubCell"/>
</dbReference>
<keyword evidence="9" id="KW-0808">Transferase</keyword>
<dbReference type="PANTHER" id="PTHR30487:SF0">
    <property type="entry name" value="PREPILIN LEADER PEPTIDASE_N-METHYLTRANSFERASE-RELATED"/>
    <property type="match status" value="1"/>
</dbReference>
<dbReference type="InterPro" id="IPR014032">
    <property type="entry name" value="Peptidase_A24A_bac"/>
</dbReference>
<name>A0A258HK16_9CAUL</name>
<comment type="caution">
    <text evidence="13">The sequence shown here is derived from an EMBL/GenBank/DDBJ whole genome shotgun (WGS) entry which is preliminary data.</text>
</comment>
<evidence type="ECO:0000256" key="5">
    <source>
        <dbReference type="ARBA" id="ARBA00022692"/>
    </source>
</evidence>
<dbReference type="PANTHER" id="PTHR30487">
    <property type="entry name" value="TYPE 4 PREPILIN-LIKE PROTEINS LEADER PEPTIDE-PROCESSING ENZYME"/>
    <property type="match status" value="1"/>
</dbReference>
<feature type="transmembrane region" description="Helical" evidence="10">
    <location>
        <begin position="231"/>
        <end position="248"/>
    </location>
</feature>
<proteinExistence type="inferred from homology"/>
<protein>
    <recommendedName>
        <fullName evidence="9">Prepilin leader peptidase/N-methyltransferase</fullName>
        <ecNumber evidence="9">2.1.1.-</ecNumber>
        <ecNumber evidence="9">3.4.23.43</ecNumber>
    </recommendedName>
</protein>
<comment type="function">
    <text evidence="9">Plays an essential role in type IV pili and type II pseudopili formation by proteolytically removing the leader sequence from substrate proteins and subsequently monomethylating the alpha-amino group of the newly exposed N-terminal phenylalanine.</text>
</comment>
<dbReference type="InterPro" id="IPR050882">
    <property type="entry name" value="Prepilin_peptidase/N-MTase"/>
</dbReference>
<evidence type="ECO:0000256" key="2">
    <source>
        <dbReference type="ARBA" id="ARBA00005801"/>
    </source>
</evidence>
<keyword evidence="9" id="KW-0489">Methyltransferase</keyword>
<dbReference type="Pfam" id="PF01478">
    <property type="entry name" value="Peptidase_A24"/>
    <property type="match status" value="1"/>
</dbReference>
<dbReference type="EC" id="3.4.23.43" evidence="9"/>
<keyword evidence="6 10" id="KW-1133">Transmembrane helix</keyword>
<organism evidence="13 14">
    <name type="scientific">Brevundimonas subvibrioides</name>
    <dbReference type="NCBI Taxonomy" id="74313"/>
    <lineage>
        <taxon>Bacteria</taxon>
        <taxon>Pseudomonadati</taxon>
        <taxon>Pseudomonadota</taxon>
        <taxon>Alphaproteobacteria</taxon>
        <taxon>Caulobacterales</taxon>
        <taxon>Caulobacteraceae</taxon>
        <taxon>Brevundimonas</taxon>
    </lineage>
</organism>
<dbReference type="Pfam" id="PF06750">
    <property type="entry name" value="A24_N_bact"/>
    <property type="match status" value="1"/>
</dbReference>
<evidence type="ECO:0000256" key="1">
    <source>
        <dbReference type="ARBA" id="ARBA00004429"/>
    </source>
</evidence>
<dbReference type="EMBL" id="NCEQ01000007">
    <property type="protein sequence ID" value="OYX56653.1"/>
    <property type="molecule type" value="Genomic_DNA"/>
</dbReference>
<dbReference type="Proteomes" id="UP000216147">
    <property type="component" value="Unassembled WGS sequence"/>
</dbReference>
<evidence type="ECO:0000313" key="14">
    <source>
        <dbReference type="Proteomes" id="UP000216147"/>
    </source>
</evidence>
<evidence type="ECO:0000256" key="4">
    <source>
        <dbReference type="ARBA" id="ARBA00022519"/>
    </source>
</evidence>
<keyword evidence="4" id="KW-0997">Cell inner membrane</keyword>
<feature type="transmembrane region" description="Helical" evidence="10">
    <location>
        <begin position="130"/>
        <end position="148"/>
    </location>
</feature>
<sequence>MSLVYASIVMGLLGLIFGSFIAAVTVRLPRDEEIVVTPSHCMSCGETLKAWQLVPAISWLVQRGKCAMCGAAVSPRYILIECGAAAIGVWAALWGYDSGWLLVGATAALGWQLLLIALIDAENFWLPDELTLPLIATGLIAGALLAQGWPIPQLVGAVAGFGILWGLAEIYRRVRGREGLGGGDPILFAGAGAWVGWTGLPTVLLWACAAGFSIVLTLLMTRRKVEMTQKLPFGTFLAIGIWLTWLYGPLGT</sequence>
<feature type="domain" description="Prepilin type IV endopeptidase peptidase" evidence="11">
    <location>
        <begin position="108"/>
        <end position="215"/>
    </location>
</feature>